<dbReference type="InterPro" id="IPR002933">
    <property type="entry name" value="Peptidase_M20"/>
</dbReference>
<comment type="cofactor">
    <cofactor evidence="1">
        <name>Zn(2+)</name>
        <dbReference type="ChEBI" id="CHEBI:29105"/>
    </cofactor>
</comment>
<dbReference type="Pfam" id="PF01546">
    <property type="entry name" value="Peptidase_M20"/>
    <property type="match status" value="1"/>
</dbReference>
<dbReference type="PANTHER" id="PTHR43808:SF9">
    <property type="entry name" value="BLL0789 PROTEIN"/>
    <property type="match status" value="1"/>
</dbReference>
<sequence>MSLLARIESYMPELLELLEACVNMDSPSKSKSHNDRMADWFTAAAHKLLDANVLRLAHEEAGDRLLIEVGQGTKRILLVGHYDTVWPAGEAAQRPFAIRDGRAYGPGVYDMKCGVLQAMYAMKALQDSGAWPADTRVSLFLNSDEEIGSPTSRGLIEQLARESSAALVLEPPMAPMGALKTARKGSGRYKLEVRGISAHAGVAPDRGVSAIQELALQIQRLHAMSDPAVGTNVNVGLIRGGIGTNVVADYAEAEIDVRVPSAAEAERVHAELMALKAHHPQAQIAISGRMMRPPMERTPASARLFELAQRIAAEELGLSLTEMATGGVSDGNFTAASGIPTLDGLGASGDFAHAPGEYVTVADIPARTLLLARLIEVI</sequence>
<dbReference type="InterPro" id="IPR001261">
    <property type="entry name" value="ArgE/DapE_CS"/>
</dbReference>
<dbReference type="RefSeq" id="WP_345594087.1">
    <property type="nucleotide sequence ID" value="NZ_BAABJG010000052.1"/>
</dbReference>
<evidence type="ECO:0000256" key="4">
    <source>
        <dbReference type="ARBA" id="ARBA00022833"/>
    </source>
</evidence>
<dbReference type="SUPFAM" id="SSF55031">
    <property type="entry name" value="Bacterial exopeptidase dimerisation domain"/>
    <property type="match status" value="1"/>
</dbReference>
<dbReference type="InterPro" id="IPR011650">
    <property type="entry name" value="Peptidase_M20_dimer"/>
</dbReference>
<dbReference type="Gene3D" id="3.30.70.360">
    <property type="match status" value="1"/>
</dbReference>
<comment type="caution">
    <text evidence="6">The sequence shown here is derived from an EMBL/GenBank/DDBJ whole genome shotgun (WGS) entry which is preliminary data.</text>
</comment>
<reference evidence="7" key="1">
    <citation type="journal article" date="2019" name="Int. J. Syst. Evol. Microbiol.">
        <title>The Global Catalogue of Microorganisms (GCM) 10K type strain sequencing project: providing services to taxonomists for standard genome sequencing and annotation.</title>
        <authorList>
            <consortium name="The Broad Institute Genomics Platform"/>
            <consortium name="The Broad Institute Genome Sequencing Center for Infectious Disease"/>
            <person name="Wu L."/>
            <person name="Ma J."/>
        </authorList>
    </citation>
    <scope>NUCLEOTIDE SEQUENCE [LARGE SCALE GENOMIC DNA]</scope>
    <source>
        <strain evidence="7">CCUG 53270</strain>
    </source>
</reference>
<organism evidence="6 7">
    <name type="scientific">Paenibacillus vulneris</name>
    <dbReference type="NCBI Taxonomy" id="1133364"/>
    <lineage>
        <taxon>Bacteria</taxon>
        <taxon>Bacillati</taxon>
        <taxon>Bacillota</taxon>
        <taxon>Bacilli</taxon>
        <taxon>Bacillales</taxon>
        <taxon>Paenibacillaceae</taxon>
        <taxon>Paenibacillus</taxon>
    </lineage>
</organism>
<dbReference type="PROSITE" id="PS00758">
    <property type="entry name" value="ARGE_DAPE_CPG2_1"/>
    <property type="match status" value="1"/>
</dbReference>
<protein>
    <submittedName>
        <fullName evidence="6">M20 family metallopeptidase</fullName>
    </submittedName>
</protein>
<dbReference type="EMBL" id="JBHTLU010000058">
    <property type="protein sequence ID" value="MFD1225322.1"/>
    <property type="molecule type" value="Genomic_DNA"/>
</dbReference>
<evidence type="ECO:0000256" key="3">
    <source>
        <dbReference type="ARBA" id="ARBA00022801"/>
    </source>
</evidence>
<gene>
    <name evidence="6" type="ORF">ACFQ4B_35100</name>
</gene>
<dbReference type="PIRSF" id="PIRSF037238">
    <property type="entry name" value="Carboxypeptidase_G2"/>
    <property type="match status" value="1"/>
</dbReference>
<keyword evidence="2" id="KW-0479">Metal-binding</keyword>
<dbReference type="SUPFAM" id="SSF53187">
    <property type="entry name" value="Zn-dependent exopeptidases"/>
    <property type="match status" value="1"/>
</dbReference>
<dbReference type="InterPro" id="IPR050072">
    <property type="entry name" value="Peptidase_M20A"/>
</dbReference>
<dbReference type="Proteomes" id="UP001597180">
    <property type="component" value="Unassembled WGS sequence"/>
</dbReference>
<dbReference type="PANTHER" id="PTHR43808">
    <property type="entry name" value="ACETYLORNITHINE DEACETYLASE"/>
    <property type="match status" value="1"/>
</dbReference>
<dbReference type="InterPro" id="IPR017150">
    <property type="entry name" value="Pept_M20_glutamate_carboxypep"/>
</dbReference>
<proteinExistence type="predicted"/>
<dbReference type="InterPro" id="IPR036264">
    <property type="entry name" value="Bact_exopeptidase_dim_dom"/>
</dbReference>
<keyword evidence="4" id="KW-0862">Zinc</keyword>
<evidence type="ECO:0000256" key="2">
    <source>
        <dbReference type="ARBA" id="ARBA00022723"/>
    </source>
</evidence>
<evidence type="ECO:0000259" key="5">
    <source>
        <dbReference type="Pfam" id="PF07687"/>
    </source>
</evidence>
<name>A0ABW3UXX7_9BACL</name>
<accession>A0ABW3UXX7</accession>
<dbReference type="Gene3D" id="3.40.630.10">
    <property type="entry name" value="Zn peptidases"/>
    <property type="match status" value="1"/>
</dbReference>
<keyword evidence="3" id="KW-0378">Hydrolase</keyword>
<keyword evidence="7" id="KW-1185">Reference proteome</keyword>
<feature type="domain" description="Peptidase M20 dimerisation" evidence="5">
    <location>
        <begin position="181"/>
        <end position="275"/>
    </location>
</feature>
<evidence type="ECO:0000313" key="7">
    <source>
        <dbReference type="Proteomes" id="UP001597180"/>
    </source>
</evidence>
<dbReference type="CDD" id="cd03885">
    <property type="entry name" value="M20_CPDG2"/>
    <property type="match status" value="1"/>
</dbReference>
<dbReference type="Pfam" id="PF07687">
    <property type="entry name" value="M20_dimer"/>
    <property type="match status" value="1"/>
</dbReference>
<evidence type="ECO:0000313" key="6">
    <source>
        <dbReference type="EMBL" id="MFD1225322.1"/>
    </source>
</evidence>
<evidence type="ECO:0000256" key="1">
    <source>
        <dbReference type="ARBA" id="ARBA00001947"/>
    </source>
</evidence>